<evidence type="ECO:0000313" key="3">
    <source>
        <dbReference type="Proteomes" id="UP000019678"/>
    </source>
</evidence>
<sequence>MGEHVPVALLDSFFATCPELLFIAGPRGDLQRLSGALQRWLGPEAGAPLTLADRVHPDDREALSTALRRLREGPEAVQTEIRFRDAQGEHQILLFHAARDGESIHGCLRPLPDRTTPVSFIGTAARTVDEALRQKAMLLDGMAEQLPISIWAIDAEGTFTYHDGWTPDRSRVRPGDRLGQNVFALFGGQEGTDVFLRRATAGEVMHFKYELRGTWWENWLIPLVHGGEAPYPVIGFTMDVTQSSRTEIELRERLARIDQQQEIIRQLSTPIIEVWDGVLTLPMFGILRPDHDHPRRRSVADHHPPEPPRRPRLLHQGHAARASLTRLTRAPAWAPDAGAARCRGTARTSLTLRRHVVCGTLRAGYRALAAVHGFHD</sequence>
<name>A0A017TAC0_9BACT</name>
<feature type="compositionally biased region" description="Basic and acidic residues" evidence="1">
    <location>
        <begin position="292"/>
        <end position="309"/>
    </location>
</feature>
<dbReference type="eggNOG" id="COG1366">
    <property type="taxonomic scope" value="Bacteria"/>
</dbReference>
<organism evidence="2 3">
    <name type="scientific">Chondromyces apiculatus DSM 436</name>
    <dbReference type="NCBI Taxonomy" id="1192034"/>
    <lineage>
        <taxon>Bacteria</taxon>
        <taxon>Pseudomonadati</taxon>
        <taxon>Myxococcota</taxon>
        <taxon>Polyangia</taxon>
        <taxon>Polyangiales</taxon>
        <taxon>Polyangiaceae</taxon>
        <taxon>Chondromyces</taxon>
    </lineage>
</organism>
<gene>
    <name evidence="2" type="ORF">CAP_2364</name>
</gene>
<reference evidence="2 3" key="1">
    <citation type="submission" date="2013-05" db="EMBL/GenBank/DDBJ databases">
        <title>Genome assembly of Chondromyces apiculatus DSM 436.</title>
        <authorList>
            <person name="Sharma G."/>
            <person name="Khatri I."/>
            <person name="Kaur C."/>
            <person name="Mayilraj S."/>
            <person name="Subramanian S."/>
        </authorList>
    </citation>
    <scope>NUCLEOTIDE SEQUENCE [LARGE SCALE GENOMIC DNA]</scope>
    <source>
        <strain evidence="2 3">DSM 436</strain>
    </source>
</reference>
<dbReference type="SUPFAM" id="SSF55785">
    <property type="entry name" value="PYP-like sensor domain (PAS domain)"/>
    <property type="match status" value="2"/>
</dbReference>
<dbReference type="InterPro" id="IPR035965">
    <property type="entry name" value="PAS-like_dom_sf"/>
</dbReference>
<dbReference type="STRING" id="1192034.CAP_2364"/>
<dbReference type="Gene3D" id="3.30.450.20">
    <property type="entry name" value="PAS domain"/>
    <property type="match status" value="2"/>
</dbReference>
<dbReference type="Proteomes" id="UP000019678">
    <property type="component" value="Unassembled WGS sequence"/>
</dbReference>
<feature type="region of interest" description="Disordered" evidence="1">
    <location>
        <begin position="292"/>
        <end position="315"/>
    </location>
</feature>
<dbReference type="InterPro" id="IPR000014">
    <property type="entry name" value="PAS"/>
</dbReference>
<protein>
    <submittedName>
        <fullName evidence="2">RsbR, positive regulator of sigma-B</fullName>
    </submittedName>
</protein>
<comment type="caution">
    <text evidence="2">The sequence shown here is derived from an EMBL/GenBank/DDBJ whole genome shotgun (WGS) entry which is preliminary data.</text>
</comment>
<evidence type="ECO:0000313" key="2">
    <source>
        <dbReference type="EMBL" id="EYF06174.1"/>
    </source>
</evidence>
<dbReference type="EMBL" id="ASRX01000018">
    <property type="protein sequence ID" value="EYF06174.1"/>
    <property type="molecule type" value="Genomic_DNA"/>
</dbReference>
<dbReference type="RefSeq" id="WP_052375141.1">
    <property type="nucleotide sequence ID" value="NZ_ASRX01000018.1"/>
</dbReference>
<dbReference type="CDD" id="cd00130">
    <property type="entry name" value="PAS"/>
    <property type="match status" value="1"/>
</dbReference>
<accession>A0A017TAC0</accession>
<evidence type="ECO:0000256" key="1">
    <source>
        <dbReference type="SAM" id="MobiDB-lite"/>
    </source>
</evidence>
<keyword evidence="3" id="KW-1185">Reference proteome</keyword>
<proteinExistence type="predicted"/>
<dbReference type="AlphaFoldDB" id="A0A017TAC0"/>